<dbReference type="AlphaFoldDB" id="A0A3A1YHY2"/>
<protein>
    <submittedName>
        <fullName evidence="1">Uncharacterized protein</fullName>
    </submittedName>
</protein>
<organism evidence="1 2">
    <name type="scientific">Capnocytophaga canis</name>
    <dbReference type="NCBI Taxonomy" id="1848903"/>
    <lineage>
        <taxon>Bacteria</taxon>
        <taxon>Pseudomonadati</taxon>
        <taxon>Bacteroidota</taxon>
        <taxon>Flavobacteriia</taxon>
        <taxon>Flavobacteriales</taxon>
        <taxon>Flavobacteriaceae</taxon>
        <taxon>Capnocytophaga</taxon>
    </lineage>
</organism>
<name>A0A3A1YHY2_9FLAO</name>
<gene>
    <name evidence="1" type="ORF">CKY20_04200</name>
</gene>
<comment type="caution">
    <text evidence="1">The sequence shown here is derived from an EMBL/GenBank/DDBJ whole genome shotgun (WGS) entry which is preliminary data.</text>
</comment>
<sequence length="278" mass="32992">MKRKKLRINRASRHSISNYQVTKPTQFTLINSMLQIFAQAESSKLDKKFFEKEAPYIEFVSKKLSISPIQTIFLSIFMEKGEIELSEMANFLEIHYLHLLLYINELEDLCERKFICMLDKKEGKYVINLQVEKAIINDETFSPTDYANSSLNDFFELLQNLFDKQYVFEDVNNEVKLFVENNPQLNFVQQLKNQKLSDEEQLVFLYLFYDHFFNSFYNSSKYDLKIHGTFASEIKVINLLNNFKSSTLIKEKLIKKEKNNFSCAKYKIKKSILKRFLS</sequence>
<dbReference type="RefSeq" id="WP_119652352.1">
    <property type="nucleotide sequence ID" value="NZ_NSDI01000003.1"/>
</dbReference>
<accession>A0A3A1YHY2</accession>
<dbReference type="Proteomes" id="UP000265497">
    <property type="component" value="Unassembled WGS sequence"/>
</dbReference>
<proteinExistence type="predicted"/>
<evidence type="ECO:0000313" key="2">
    <source>
        <dbReference type="Proteomes" id="UP000265497"/>
    </source>
</evidence>
<evidence type="ECO:0000313" key="1">
    <source>
        <dbReference type="EMBL" id="RIY37295.1"/>
    </source>
</evidence>
<reference evidence="1 2" key="1">
    <citation type="submission" date="2017-08" db="EMBL/GenBank/DDBJ databases">
        <title>Capnocytophaga canis 17-158 assembly.</title>
        <authorList>
            <person name="Gulvik C.A."/>
        </authorList>
    </citation>
    <scope>NUCLEOTIDE SEQUENCE [LARGE SCALE GENOMIC DNA]</scope>
    <source>
        <strain evidence="1 2">17-158</strain>
    </source>
</reference>
<dbReference type="EMBL" id="NSDI01000003">
    <property type="protein sequence ID" value="RIY37295.1"/>
    <property type="molecule type" value="Genomic_DNA"/>
</dbReference>